<dbReference type="Proteomes" id="UP000014062">
    <property type="component" value="Chromosome"/>
</dbReference>
<protein>
    <submittedName>
        <fullName evidence="2">Translation initiation factor IF-2</fullName>
    </submittedName>
</protein>
<reference evidence="3" key="1">
    <citation type="journal article" date="2013" name="Genome Biol. Evol.">
        <title>The genome sequence of Streptomyces lividans 66 reveals a novel tRNA-dependent peptide biosynthetic system within a metal-related genomic island.</title>
        <authorList>
            <person name="Cruz-Morales P."/>
            <person name="Vijgenboom E."/>
            <person name="Iruegas-Bocardo F."/>
            <person name="Girard G."/>
            <person name="Yanez-Guerra L.A."/>
            <person name="Ramos-Aboites H.E."/>
            <person name="Pernodet J.L."/>
            <person name="Anne J."/>
            <person name="van Wezel G.P."/>
            <person name="Barona-Gomez F."/>
        </authorList>
    </citation>
    <scope>NUCLEOTIDE SEQUENCE [LARGE SCALE GENOMIC DNA]</scope>
    <source>
        <strain evidence="3">1326</strain>
    </source>
</reference>
<feature type="compositionally biased region" description="Low complexity" evidence="1">
    <location>
        <begin position="70"/>
        <end position="88"/>
    </location>
</feature>
<keyword evidence="2" id="KW-0648">Protein biosynthesis</keyword>
<gene>
    <name evidence="2" type="ORF">SLI_0687</name>
</gene>
<feature type="compositionally biased region" description="Pro residues" evidence="1">
    <location>
        <begin position="1"/>
        <end position="11"/>
    </location>
</feature>
<organism evidence="2 3">
    <name type="scientific">Streptomyces lividans 1326</name>
    <dbReference type="NCBI Taxonomy" id="1200984"/>
    <lineage>
        <taxon>Bacteria</taxon>
        <taxon>Bacillati</taxon>
        <taxon>Actinomycetota</taxon>
        <taxon>Actinomycetes</taxon>
        <taxon>Kitasatosporales</taxon>
        <taxon>Streptomycetaceae</taxon>
        <taxon>Streptomyces</taxon>
    </lineage>
</organism>
<dbReference type="GO" id="GO:0003743">
    <property type="term" value="F:translation initiation factor activity"/>
    <property type="evidence" value="ECO:0007669"/>
    <property type="project" value="UniProtKB-KW"/>
</dbReference>
<name>A0A7U9DK41_STRLI</name>
<dbReference type="EMBL" id="CM001889">
    <property type="protein sequence ID" value="EOY45406.1"/>
    <property type="molecule type" value="Genomic_DNA"/>
</dbReference>
<feature type="compositionally biased region" description="Pro residues" evidence="1">
    <location>
        <begin position="178"/>
        <end position="195"/>
    </location>
</feature>
<sequence length="361" mass="37164">MRPRPSGPTLPRPVRGARLPRPVRRCCDRGSPGVRGAPHGASAASRSAPVGAGRRGRAPWLRRPAPGSQPGRAACRSRSAAPAAAGQRPLPPGPGLPAARPGLPVGRPGRCAVSTFPARCCDRGSPGVRVGCRTGPPRRPAQHRSVRGAGGGRAAPPAGSRVAAGTGGVPQPGSGPCLPGPASPSPGPARPPPSAVPAGAPSRPPRPVAATGALRAFGWGAARGHRGVLFVTRPCGGRRRALALPRRPSRPVGRTEGDRGVPFGSGRWGAPRRARGPCFWASAQTRRPRTGTPQRPCRTTLYGPRGPCCRELPPSPVTVPFRPGPKEPRCPQHHRTARPRCTSRASTSRTGAHCPPSAPCP</sequence>
<accession>A0A7U9DK41</accession>
<keyword evidence="2" id="KW-0396">Initiation factor</keyword>
<feature type="region of interest" description="Disordered" evidence="1">
    <location>
        <begin position="124"/>
        <end position="209"/>
    </location>
</feature>
<feature type="region of interest" description="Disordered" evidence="1">
    <location>
        <begin position="1"/>
        <end position="102"/>
    </location>
</feature>
<proteinExistence type="predicted"/>
<evidence type="ECO:0000256" key="1">
    <source>
        <dbReference type="SAM" id="MobiDB-lite"/>
    </source>
</evidence>
<evidence type="ECO:0000313" key="2">
    <source>
        <dbReference type="EMBL" id="EOY45406.1"/>
    </source>
</evidence>
<evidence type="ECO:0000313" key="3">
    <source>
        <dbReference type="Proteomes" id="UP000014062"/>
    </source>
</evidence>
<feature type="region of interest" description="Disordered" evidence="1">
    <location>
        <begin position="244"/>
        <end position="268"/>
    </location>
</feature>
<feature type="compositionally biased region" description="Low complexity" evidence="1">
    <location>
        <begin position="154"/>
        <end position="164"/>
    </location>
</feature>
<feature type="region of interest" description="Disordered" evidence="1">
    <location>
        <begin position="316"/>
        <end position="361"/>
    </location>
</feature>
<dbReference type="AlphaFoldDB" id="A0A7U9DK41"/>